<dbReference type="InterPro" id="IPR050564">
    <property type="entry name" value="F420-G6PD/mer"/>
</dbReference>
<organism evidence="3 4">
    <name type="scientific">Nocardiopsis alba</name>
    <dbReference type="NCBI Taxonomy" id="53437"/>
    <lineage>
        <taxon>Bacteria</taxon>
        <taxon>Bacillati</taxon>
        <taxon>Actinomycetota</taxon>
        <taxon>Actinomycetes</taxon>
        <taxon>Streptosporangiales</taxon>
        <taxon>Nocardiopsidaceae</taxon>
        <taxon>Nocardiopsis</taxon>
    </lineage>
</organism>
<evidence type="ECO:0000256" key="1">
    <source>
        <dbReference type="ARBA" id="ARBA00023002"/>
    </source>
</evidence>
<dbReference type="PANTHER" id="PTHR43244">
    <property type="match status" value="1"/>
</dbReference>
<feature type="domain" description="Luciferase-like" evidence="2">
    <location>
        <begin position="3"/>
        <end position="290"/>
    </location>
</feature>
<reference evidence="3 4" key="1">
    <citation type="journal article" date="2019" name="Nat. Commun.">
        <title>The antimicrobial potential of Streptomyces from insect microbiomes.</title>
        <authorList>
            <person name="Chevrette M.G."/>
            <person name="Carlson C.M."/>
            <person name="Ortega H.E."/>
            <person name="Thomas C."/>
            <person name="Ananiev G.E."/>
            <person name="Barns K.J."/>
            <person name="Book A.J."/>
            <person name="Cagnazzo J."/>
            <person name="Carlos C."/>
            <person name="Flanigan W."/>
            <person name="Grubbs K.J."/>
            <person name="Horn H.A."/>
            <person name="Hoffmann F.M."/>
            <person name="Klassen J.L."/>
            <person name="Knack J.J."/>
            <person name="Lewin G.R."/>
            <person name="McDonald B.R."/>
            <person name="Muller L."/>
            <person name="Melo W.G.P."/>
            <person name="Pinto-Tomas A.A."/>
            <person name="Schmitz A."/>
            <person name="Wendt-Pienkowski E."/>
            <person name="Wildman S."/>
            <person name="Zhao M."/>
            <person name="Zhang F."/>
            <person name="Bugni T.S."/>
            <person name="Andes D.R."/>
            <person name="Pupo M.T."/>
            <person name="Currie C.R."/>
        </authorList>
    </citation>
    <scope>NUCLEOTIDE SEQUENCE [LARGE SCALE GENOMIC DNA]</scope>
    <source>
        <strain evidence="3 4">SID5840</strain>
    </source>
</reference>
<dbReference type="EMBL" id="WWHY01000001">
    <property type="protein sequence ID" value="MYR35695.1"/>
    <property type="molecule type" value="Genomic_DNA"/>
</dbReference>
<gene>
    <name evidence="3" type="ORF">GTW20_26395</name>
</gene>
<dbReference type="Gene3D" id="3.20.20.30">
    <property type="entry name" value="Luciferase-like domain"/>
    <property type="match status" value="1"/>
</dbReference>
<protein>
    <submittedName>
        <fullName evidence="3">TIGR03557 family F420-dependent LLM class oxidoreductase</fullName>
        <ecNumber evidence="3">1.-.-.-</ecNumber>
    </submittedName>
</protein>
<evidence type="ECO:0000259" key="2">
    <source>
        <dbReference type="Pfam" id="PF00296"/>
    </source>
</evidence>
<evidence type="ECO:0000313" key="3">
    <source>
        <dbReference type="EMBL" id="MYR35695.1"/>
    </source>
</evidence>
<dbReference type="SUPFAM" id="SSF51679">
    <property type="entry name" value="Bacterial luciferase-like"/>
    <property type="match status" value="1"/>
</dbReference>
<dbReference type="PANTHER" id="PTHR43244:SF1">
    <property type="entry name" value="5,10-METHYLENETETRAHYDROMETHANOPTERIN REDUCTASE"/>
    <property type="match status" value="1"/>
</dbReference>
<dbReference type="InterPro" id="IPR019945">
    <property type="entry name" value="F420_G6P_DH-rel"/>
</dbReference>
<keyword evidence="1 3" id="KW-0560">Oxidoreductase</keyword>
<proteinExistence type="predicted"/>
<sequence>MTRFGYFLASEEHGPKELVRQARAAEEAGFDALWISDHYHPWLDSQGQSSFVWSVVGAIGQVTSLPVTTAVTCPTTRIHPAVVAQAAATAAAMTDAGFVLGVGTGEALNEHILGDPWPHAARRLAMLEESIEVMRRLWEGGTVSHRGEFYTVDTARLYTLPEEPPKVYMSAFGPKATALAARVADGLVQVSPAPDTIADFRERGGRGPVQGGLKVCWAADEGEAVRTAYERWPTEALVGEASQLLPSPRHFEQLTSGLVTPEMVAEQVPCGPDPEEHVAAFEPYLEAGADEVYVCQVGDDQDGFFDFYAREVLPRLRASGS</sequence>
<accession>A0A7K2J0Y2</accession>
<dbReference type="InterPro" id="IPR011251">
    <property type="entry name" value="Luciferase-like_dom"/>
</dbReference>
<dbReference type="Proteomes" id="UP000467124">
    <property type="component" value="Unassembled WGS sequence"/>
</dbReference>
<dbReference type="EC" id="1.-.-.-" evidence="3"/>
<evidence type="ECO:0000313" key="4">
    <source>
        <dbReference type="Proteomes" id="UP000467124"/>
    </source>
</evidence>
<dbReference type="Pfam" id="PF00296">
    <property type="entry name" value="Bac_luciferase"/>
    <property type="match status" value="1"/>
</dbReference>
<dbReference type="RefSeq" id="WP_161112262.1">
    <property type="nucleotide sequence ID" value="NZ_WWHY01000001.1"/>
</dbReference>
<dbReference type="CDD" id="cd01097">
    <property type="entry name" value="Tetrahydromethanopterin_reductase"/>
    <property type="match status" value="1"/>
</dbReference>
<dbReference type="AlphaFoldDB" id="A0A7K2J0Y2"/>
<dbReference type="InterPro" id="IPR036661">
    <property type="entry name" value="Luciferase-like_sf"/>
</dbReference>
<comment type="caution">
    <text evidence="3">The sequence shown here is derived from an EMBL/GenBank/DDBJ whole genome shotgun (WGS) entry which is preliminary data.</text>
</comment>
<dbReference type="NCBIfam" id="TIGR03557">
    <property type="entry name" value="F420_G6P_family"/>
    <property type="match status" value="1"/>
</dbReference>
<name>A0A7K2J0Y2_9ACTN</name>
<dbReference type="GO" id="GO:0016705">
    <property type="term" value="F:oxidoreductase activity, acting on paired donors, with incorporation or reduction of molecular oxygen"/>
    <property type="evidence" value="ECO:0007669"/>
    <property type="project" value="InterPro"/>
</dbReference>